<keyword evidence="1 5" id="KW-0285">Flavoprotein</keyword>
<evidence type="ECO:0000256" key="2">
    <source>
        <dbReference type="ARBA" id="ARBA00022827"/>
    </source>
</evidence>
<dbReference type="AlphaFoldDB" id="A0A1K1QAA6"/>
<evidence type="ECO:0000256" key="1">
    <source>
        <dbReference type="ARBA" id="ARBA00022630"/>
    </source>
</evidence>
<dbReference type="STRING" id="1150368.SAMN02927921_02366"/>
<keyword evidence="6" id="KW-0472">Membrane</keyword>
<dbReference type="Proteomes" id="UP000182248">
    <property type="component" value="Unassembled WGS sequence"/>
</dbReference>
<dbReference type="Gene3D" id="3.50.50.60">
    <property type="entry name" value="FAD/NAD(P)-binding domain"/>
    <property type="match status" value="3"/>
</dbReference>
<dbReference type="SUPFAM" id="SSF51905">
    <property type="entry name" value="FAD/NAD(P)-binding domain"/>
    <property type="match status" value="1"/>
</dbReference>
<comment type="subunit">
    <text evidence="5">Homodimer.</text>
</comment>
<evidence type="ECO:0000313" key="9">
    <source>
        <dbReference type="Proteomes" id="UP000182248"/>
    </source>
</evidence>
<keyword evidence="9" id="KW-1185">Reference proteome</keyword>
<evidence type="ECO:0000256" key="3">
    <source>
        <dbReference type="ARBA" id="ARBA00022857"/>
    </source>
</evidence>
<feature type="transmembrane region" description="Helical" evidence="6">
    <location>
        <begin position="25"/>
        <end position="49"/>
    </location>
</feature>
<feature type="binding site" evidence="5">
    <location>
        <position position="70"/>
    </location>
    <ligand>
        <name>FAD</name>
        <dbReference type="ChEBI" id="CHEBI:57692"/>
    </ligand>
</feature>
<feature type="binding site" evidence="5">
    <location>
        <position position="356"/>
    </location>
    <ligand>
        <name>FAD</name>
        <dbReference type="ChEBI" id="CHEBI:57692"/>
    </ligand>
</feature>
<organism evidence="8 9">
    <name type="scientific">Sinomicrobium oceani</name>
    <dbReference type="NCBI Taxonomy" id="1150368"/>
    <lineage>
        <taxon>Bacteria</taxon>
        <taxon>Pseudomonadati</taxon>
        <taxon>Bacteroidota</taxon>
        <taxon>Flavobacteriia</taxon>
        <taxon>Flavobacteriales</taxon>
        <taxon>Flavobacteriaceae</taxon>
        <taxon>Sinomicrobium</taxon>
    </lineage>
</organism>
<feature type="binding site" evidence="5">
    <location>
        <position position="62"/>
    </location>
    <ligand>
        <name>FAD</name>
        <dbReference type="ChEBI" id="CHEBI:57692"/>
    </ligand>
</feature>
<keyword evidence="2 5" id="KW-0274">FAD</keyword>
<feature type="binding site" evidence="5">
    <location>
        <position position="150"/>
    </location>
    <ligand>
        <name>FAD</name>
        <dbReference type="ChEBI" id="CHEBI:57692"/>
    </ligand>
</feature>
<keyword evidence="6" id="KW-0812">Transmembrane</keyword>
<evidence type="ECO:0000256" key="5">
    <source>
        <dbReference type="HAMAP-Rule" id="MF_01685"/>
    </source>
</evidence>
<dbReference type="GO" id="GO:0050661">
    <property type="term" value="F:NADP binding"/>
    <property type="evidence" value="ECO:0007669"/>
    <property type="project" value="UniProtKB-UniRule"/>
</dbReference>
<gene>
    <name evidence="8" type="ORF">SAMN02927921_02366</name>
</gene>
<dbReference type="GO" id="GO:0050660">
    <property type="term" value="F:flavin adenine dinucleotide binding"/>
    <property type="evidence" value="ECO:0007669"/>
    <property type="project" value="UniProtKB-UniRule"/>
</dbReference>
<dbReference type="InterPro" id="IPR050097">
    <property type="entry name" value="Ferredoxin-NADP_redctase_2"/>
</dbReference>
<dbReference type="PRINTS" id="PR00469">
    <property type="entry name" value="PNDRDTASEII"/>
</dbReference>
<feature type="binding site" evidence="5">
    <location>
        <position position="115"/>
    </location>
    <ligand>
        <name>FAD</name>
        <dbReference type="ChEBI" id="CHEBI:57692"/>
    </ligand>
</feature>
<feature type="domain" description="FAD/NAD(P)-binding" evidence="7">
    <location>
        <begin position="34"/>
        <end position="320"/>
    </location>
</feature>
<proteinExistence type="inferred from homology"/>
<dbReference type="EMBL" id="FPJE01000012">
    <property type="protein sequence ID" value="SFW56653.1"/>
    <property type="molecule type" value="Genomic_DNA"/>
</dbReference>
<keyword evidence="4 5" id="KW-0560">Oxidoreductase</keyword>
<dbReference type="PANTHER" id="PTHR48105">
    <property type="entry name" value="THIOREDOXIN REDUCTASE 1-RELATED-RELATED"/>
    <property type="match status" value="1"/>
</dbReference>
<comment type="catalytic activity">
    <reaction evidence="5">
        <text>2 reduced [2Fe-2S]-[ferredoxin] + NADP(+) + H(+) = 2 oxidized [2Fe-2S]-[ferredoxin] + NADPH</text>
        <dbReference type="Rhea" id="RHEA:20125"/>
        <dbReference type="Rhea" id="RHEA-COMP:10000"/>
        <dbReference type="Rhea" id="RHEA-COMP:10001"/>
        <dbReference type="ChEBI" id="CHEBI:15378"/>
        <dbReference type="ChEBI" id="CHEBI:33737"/>
        <dbReference type="ChEBI" id="CHEBI:33738"/>
        <dbReference type="ChEBI" id="CHEBI:57783"/>
        <dbReference type="ChEBI" id="CHEBI:58349"/>
        <dbReference type="EC" id="1.18.1.2"/>
    </reaction>
</comment>
<evidence type="ECO:0000259" key="7">
    <source>
        <dbReference type="Pfam" id="PF07992"/>
    </source>
</evidence>
<keyword evidence="6" id="KW-1133">Transmembrane helix</keyword>
<sequence length="379" mass="41465">MLGVKGKRRLLPLFSRKPGKSLEILIYYTMIKTDILIIGAGPTGLFAVFEAGLLKLKCHIIDALPQPGGQLSEIYPKKPIYDIPGFPDVLAGDLVDNLMNQIKSFEPGFTLGERAETIETLDDGSFIVTTNKGTRHHAPVIAIAGGLGSFEPRKPPLENIDFYEDRGVAYFIKNPEVYRDQRVVIAGGGDSALDWSIFLADVASEVTLVHRRNEFRGALDSVEKVQELKKLGKINLVTPAEITALHGTDKLEALSINRNGETAFLEADHFIPLFGLAPKLGPIADWGLEIEKNAIKVNNALDYQTNIPGIFAIGDVNTYPGKLKLILCGFHEATLMCQSAYQIVNPGKKYVMKYTTVSGVDGFDGSRKEAPKAVIKAIE</sequence>
<dbReference type="GO" id="GO:0004324">
    <property type="term" value="F:ferredoxin-NADP+ reductase activity"/>
    <property type="evidence" value="ECO:0007669"/>
    <property type="project" value="UniProtKB-UniRule"/>
</dbReference>
<dbReference type="InterPro" id="IPR023753">
    <property type="entry name" value="FAD/NAD-binding_dom"/>
</dbReference>
<accession>A0A1K1QAA6</accession>
<evidence type="ECO:0000313" key="8">
    <source>
        <dbReference type="EMBL" id="SFW56653.1"/>
    </source>
</evidence>
<dbReference type="Pfam" id="PF07992">
    <property type="entry name" value="Pyr_redox_2"/>
    <property type="match status" value="1"/>
</dbReference>
<dbReference type="PRINTS" id="PR00368">
    <property type="entry name" value="FADPNR"/>
</dbReference>
<dbReference type="EC" id="1.18.1.2" evidence="5"/>
<evidence type="ECO:0000256" key="6">
    <source>
        <dbReference type="SAM" id="Phobius"/>
    </source>
</evidence>
<protein>
    <recommendedName>
        <fullName evidence="5">Ferredoxin--NADP reductase</fullName>
        <shortName evidence="5">FNR</shortName>
        <shortName evidence="5">Fd-NADP(+) reductase</shortName>
        <ecNumber evidence="5">1.18.1.2</ecNumber>
    </recommendedName>
</protein>
<comment type="cofactor">
    <cofactor evidence="5">
        <name>FAD</name>
        <dbReference type="ChEBI" id="CHEBI:57692"/>
    </cofactor>
    <text evidence="5">Binds 1 FAD per subunit.</text>
</comment>
<feature type="binding site" evidence="5">
    <location>
        <position position="43"/>
    </location>
    <ligand>
        <name>FAD</name>
        <dbReference type="ChEBI" id="CHEBI:57692"/>
    </ligand>
</feature>
<reference evidence="8 9" key="1">
    <citation type="submission" date="2016-11" db="EMBL/GenBank/DDBJ databases">
        <authorList>
            <person name="Jaros S."/>
            <person name="Januszkiewicz K."/>
            <person name="Wedrychowicz H."/>
        </authorList>
    </citation>
    <scope>NUCLEOTIDE SEQUENCE [LARGE SCALE GENOMIC DNA]</scope>
    <source>
        <strain evidence="8 9">CGMCC 1.12145</strain>
    </source>
</reference>
<dbReference type="HAMAP" id="MF_01685">
    <property type="entry name" value="FENR2"/>
    <property type="match status" value="1"/>
</dbReference>
<dbReference type="InterPro" id="IPR022890">
    <property type="entry name" value="Fd--NADP_Rdtase_type_2"/>
</dbReference>
<name>A0A1K1QAA6_9FLAO</name>
<comment type="similarity">
    <text evidence="5">Belongs to the ferredoxin--NADP reductase type 2 family.</text>
</comment>
<feature type="binding site" evidence="5">
    <location>
        <position position="315"/>
    </location>
    <ligand>
        <name>FAD</name>
        <dbReference type="ChEBI" id="CHEBI:57692"/>
    </ligand>
</feature>
<evidence type="ECO:0000256" key="4">
    <source>
        <dbReference type="ARBA" id="ARBA00023002"/>
    </source>
</evidence>
<keyword evidence="3 5" id="KW-0521">NADP</keyword>
<feature type="binding site" evidence="5">
    <location>
        <position position="75"/>
    </location>
    <ligand>
        <name>FAD</name>
        <dbReference type="ChEBI" id="CHEBI:57692"/>
    </ligand>
</feature>
<dbReference type="InterPro" id="IPR036188">
    <property type="entry name" value="FAD/NAD-bd_sf"/>
</dbReference>